<evidence type="ECO:0000313" key="2">
    <source>
        <dbReference type="EMBL" id="MDA2810355.1"/>
    </source>
</evidence>
<keyword evidence="3" id="KW-1185">Reference proteome</keyword>
<dbReference type="EMBL" id="JAQFWQ010000013">
    <property type="protein sequence ID" value="MDA2810355.1"/>
    <property type="molecule type" value="Genomic_DNA"/>
</dbReference>
<accession>A0ABT4U085</accession>
<feature type="coiled-coil region" evidence="1">
    <location>
        <begin position="4"/>
        <end position="31"/>
    </location>
</feature>
<organism evidence="2 3">
    <name type="scientific">Nocardiopsis endophytica</name>
    <dbReference type="NCBI Taxonomy" id="3018445"/>
    <lineage>
        <taxon>Bacteria</taxon>
        <taxon>Bacillati</taxon>
        <taxon>Actinomycetota</taxon>
        <taxon>Actinomycetes</taxon>
        <taxon>Streptosporangiales</taxon>
        <taxon>Nocardiopsidaceae</taxon>
        <taxon>Nocardiopsis</taxon>
    </lineage>
</organism>
<dbReference type="Proteomes" id="UP001527866">
    <property type="component" value="Unassembled WGS sequence"/>
</dbReference>
<dbReference type="RefSeq" id="WP_270684442.1">
    <property type="nucleotide sequence ID" value="NZ_JAQFWQ010000013.1"/>
</dbReference>
<proteinExistence type="predicted"/>
<evidence type="ECO:0000256" key="1">
    <source>
        <dbReference type="SAM" id="Coils"/>
    </source>
</evidence>
<reference evidence="2 3" key="1">
    <citation type="submission" date="2023-01" db="EMBL/GenBank/DDBJ databases">
        <title>Draft genome sequence of Nocardiopsis sp. RSe5-2 isolated from halophytes.</title>
        <authorList>
            <person name="Duangmal K."/>
            <person name="Chantavorakit T."/>
        </authorList>
    </citation>
    <scope>NUCLEOTIDE SEQUENCE [LARGE SCALE GENOMIC DNA]</scope>
    <source>
        <strain evidence="2 3">RSe5-2</strain>
    </source>
</reference>
<name>A0ABT4U085_9ACTN</name>
<comment type="caution">
    <text evidence="2">The sequence shown here is derived from an EMBL/GenBank/DDBJ whole genome shotgun (WGS) entry which is preliminary data.</text>
</comment>
<keyword evidence="1" id="KW-0175">Coiled coil</keyword>
<protein>
    <submittedName>
        <fullName evidence="2">Uncharacterized protein</fullName>
    </submittedName>
</protein>
<evidence type="ECO:0000313" key="3">
    <source>
        <dbReference type="Proteomes" id="UP001527866"/>
    </source>
</evidence>
<sequence>MLRTASLKQRIQALEEELAHERTARTAAENTATSLRCELRHTDHNLDAARKEIEWLNSQERDFSLQHERQARAAAAALEEAFIADSPQAAAAAAQRSQALMALDPRCFTDPQVFCDPDTDKPNGFAYGVLTADCSIQPLHFRCDAKAFLTRRHGLTSADADKLLREHEEAARRRHPYDASF</sequence>
<gene>
    <name evidence="2" type="ORF">O4J56_06860</name>
</gene>